<evidence type="ECO:0000313" key="2">
    <source>
        <dbReference type="EMBL" id="CAF3889072.1"/>
    </source>
</evidence>
<name>A0A8S2L9I7_9BILA</name>
<feature type="compositionally biased region" description="Basic residues" evidence="1">
    <location>
        <begin position="383"/>
        <end position="393"/>
    </location>
</feature>
<evidence type="ECO:0000256" key="1">
    <source>
        <dbReference type="SAM" id="MobiDB-lite"/>
    </source>
</evidence>
<dbReference type="Proteomes" id="UP000681967">
    <property type="component" value="Unassembled WGS sequence"/>
</dbReference>
<gene>
    <name evidence="2" type="ORF">BYL167_LOCUS7855</name>
</gene>
<organism evidence="2 3">
    <name type="scientific">Rotaria magnacalcarata</name>
    <dbReference type="NCBI Taxonomy" id="392030"/>
    <lineage>
        <taxon>Eukaryota</taxon>
        <taxon>Metazoa</taxon>
        <taxon>Spiralia</taxon>
        <taxon>Gnathifera</taxon>
        <taxon>Rotifera</taxon>
        <taxon>Eurotatoria</taxon>
        <taxon>Bdelloidea</taxon>
        <taxon>Philodinida</taxon>
        <taxon>Philodinidae</taxon>
        <taxon>Rotaria</taxon>
    </lineage>
</organism>
<proteinExistence type="predicted"/>
<dbReference type="Gene3D" id="2.20.25.240">
    <property type="match status" value="1"/>
</dbReference>
<accession>A0A8S2L9I7</accession>
<dbReference type="AlphaFoldDB" id="A0A8S2L9I7"/>
<evidence type="ECO:0008006" key="4">
    <source>
        <dbReference type="Google" id="ProtNLM"/>
    </source>
</evidence>
<protein>
    <recommendedName>
        <fullName evidence="4">MULE transposase domain-containing protein</fullName>
    </recommendedName>
</protein>
<dbReference type="EMBL" id="CAJOBH010002083">
    <property type="protein sequence ID" value="CAF3889072.1"/>
    <property type="molecule type" value="Genomic_DNA"/>
</dbReference>
<feature type="region of interest" description="Disordered" evidence="1">
    <location>
        <begin position="376"/>
        <end position="395"/>
    </location>
</feature>
<comment type="caution">
    <text evidence="2">The sequence shown here is derived from an EMBL/GenBank/DDBJ whole genome shotgun (WGS) entry which is preliminary data.</text>
</comment>
<reference evidence="2" key="1">
    <citation type="submission" date="2021-02" db="EMBL/GenBank/DDBJ databases">
        <authorList>
            <person name="Nowell W R."/>
        </authorList>
    </citation>
    <scope>NUCLEOTIDE SEQUENCE</scope>
</reference>
<evidence type="ECO:0000313" key="3">
    <source>
        <dbReference type="Proteomes" id="UP000681967"/>
    </source>
</evidence>
<sequence length="443" mass="51696">MYSIVKTQKGSTTIYYQQNYFRLQKTNKNGSNRWVCTNRQCSSSLILKKGLLQKVRGSHSHSNIKHSLPIIKKIAEIRQEVCNSPSKPIPQIYNDAVSQYRQHNGTAESVPIFDIIRSALYRDRATVLPKLPVTLNDFIIPEIFTKNLYNEKMLFCDQNQTLRILGFASLSALKELAQCSIWNADGTCRTAPKKFSQAYTIHGHNEFSMKPLVFAALPDKSQDTYFNLLQSFFYILNQTAFIFPNAKILFCHFHFAKNIIKHLKKLHLHDELKRDDVKREVANILSLPLLPPSKIIAAFYDSSDVLFSINSNFETFISYVEKNYIISPKFQIINWNHYDTLCIRPTTNNHRLIAKPNIWKWIMHIQKDDEQTIFRSEQEKNQHRTTRPRKNKNVKHDMRLDDLKAAFENHSIDIIQYQKKLRIISYSYITALENTLNNTDETS</sequence>